<sequence length="279" mass="30162">MSKQGKGALKGQGDISQPSGLAPNGAGLGGLFVGAAYPLRALRLLQRHPQLRPYVIWPLMINLLLGGLLYTSVFWFGLRRLDAYIETYLATLPDWLAFVRYGIQALLLLLLLGVMGLLLLQFGSLLGSPFYGKLSEELEQIKTGQPPTERPLTPLAVLDDLSRAVAFEVKKILLAIAVGSVLLLCNLAPGLGTLVASVGGVALATTIVCLDFLDPPLERRRLRFRTKLQLILQTLPASASFGLLCLGLVSLPLINLLAIPLCITAGTLFFCDRIYRQSA</sequence>
<evidence type="ECO:0000256" key="2">
    <source>
        <dbReference type="ARBA" id="ARBA00022448"/>
    </source>
</evidence>
<keyword evidence="6 11" id="KW-0812">Transmembrane</keyword>
<evidence type="ECO:0000256" key="6">
    <source>
        <dbReference type="ARBA" id="ARBA00022692"/>
    </source>
</evidence>
<evidence type="ECO:0000313" key="12">
    <source>
        <dbReference type="EMBL" id="MFE4105503.1"/>
    </source>
</evidence>
<evidence type="ECO:0000256" key="9">
    <source>
        <dbReference type="ARBA" id="ARBA00023136"/>
    </source>
</evidence>
<keyword evidence="7 11" id="KW-1133">Transmembrane helix</keyword>
<feature type="transmembrane region" description="Helical" evidence="11">
    <location>
        <begin position="172"/>
        <end position="189"/>
    </location>
</feature>
<organism evidence="12 13">
    <name type="scientific">Almyronema epifaneia S1</name>
    <dbReference type="NCBI Taxonomy" id="2991925"/>
    <lineage>
        <taxon>Bacteria</taxon>
        <taxon>Bacillati</taxon>
        <taxon>Cyanobacteriota</taxon>
        <taxon>Cyanophyceae</taxon>
        <taxon>Nodosilineales</taxon>
        <taxon>Nodosilineaceae</taxon>
        <taxon>Almyronema</taxon>
        <taxon>Almyronema epifaneia</taxon>
    </lineage>
</organism>
<dbReference type="InterPro" id="IPR050480">
    <property type="entry name" value="CysZ-like"/>
</dbReference>
<gene>
    <name evidence="12" type="ORF">ACFVKH_04380</name>
</gene>
<evidence type="ECO:0000256" key="7">
    <source>
        <dbReference type="ARBA" id="ARBA00022989"/>
    </source>
</evidence>
<protein>
    <submittedName>
        <fullName evidence="12">EI24 domain-containing protein</fullName>
    </submittedName>
</protein>
<dbReference type="Pfam" id="PF07264">
    <property type="entry name" value="EI24"/>
    <property type="match status" value="1"/>
</dbReference>
<evidence type="ECO:0000256" key="11">
    <source>
        <dbReference type="SAM" id="Phobius"/>
    </source>
</evidence>
<feature type="region of interest" description="Disordered" evidence="10">
    <location>
        <begin position="1"/>
        <end position="20"/>
    </location>
</feature>
<evidence type="ECO:0000256" key="1">
    <source>
        <dbReference type="ARBA" id="ARBA00004141"/>
    </source>
</evidence>
<comment type="subcellular location">
    <subcellularLocation>
        <location evidence="1">Membrane</location>
        <topology evidence="1">Multi-pass membrane protein</topology>
    </subcellularLocation>
</comment>
<feature type="transmembrane region" description="Helical" evidence="11">
    <location>
        <begin position="98"/>
        <end position="120"/>
    </location>
</feature>
<feature type="transmembrane region" description="Helical" evidence="11">
    <location>
        <begin position="257"/>
        <end position="275"/>
    </location>
</feature>
<keyword evidence="9 11" id="KW-0472">Membrane</keyword>
<keyword evidence="8" id="KW-0764">Sulfate transport</keyword>
<dbReference type="EMBL" id="JBHZOL010000024">
    <property type="protein sequence ID" value="MFE4105503.1"/>
    <property type="molecule type" value="Genomic_DNA"/>
</dbReference>
<feature type="transmembrane region" description="Helical" evidence="11">
    <location>
        <begin position="20"/>
        <end position="42"/>
    </location>
</feature>
<dbReference type="Proteomes" id="UP001600165">
    <property type="component" value="Unassembled WGS sequence"/>
</dbReference>
<proteinExistence type="predicted"/>
<comment type="caution">
    <text evidence="12">The sequence shown here is derived from an EMBL/GenBank/DDBJ whole genome shotgun (WGS) entry which is preliminary data.</text>
</comment>
<dbReference type="PANTHER" id="PTHR37468">
    <property type="entry name" value="SULFATE TRANSPORTER CYSZ"/>
    <property type="match status" value="1"/>
</dbReference>
<accession>A0ABW6IBF6</accession>
<keyword evidence="5" id="KW-0028">Amino-acid biosynthesis</keyword>
<evidence type="ECO:0000313" key="13">
    <source>
        <dbReference type="Proteomes" id="UP001600165"/>
    </source>
</evidence>
<evidence type="ECO:0000256" key="4">
    <source>
        <dbReference type="ARBA" id="ARBA00022519"/>
    </source>
</evidence>
<evidence type="ECO:0000256" key="8">
    <source>
        <dbReference type="ARBA" id="ARBA00023032"/>
    </source>
</evidence>
<reference evidence="12 13" key="1">
    <citation type="submission" date="2024-10" db="EMBL/GenBank/DDBJ databases">
        <authorList>
            <person name="Ratan Roy A."/>
            <person name="Morales Sandoval P.H."/>
            <person name="De Los Santos Villalobos S."/>
            <person name="Chakraborty S."/>
            <person name="Mukherjee J."/>
        </authorList>
    </citation>
    <scope>NUCLEOTIDE SEQUENCE [LARGE SCALE GENOMIC DNA]</scope>
    <source>
        <strain evidence="12 13">S1</strain>
    </source>
</reference>
<evidence type="ECO:0000256" key="3">
    <source>
        <dbReference type="ARBA" id="ARBA00022475"/>
    </source>
</evidence>
<evidence type="ECO:0000256" key="10">
    <source>
        <dbReference type="SAM" id="MobiDB-lite"/>
    </source>
</evidence>
<keyword evidence="2" id="KW-0813">Transport</keyword>
<dbReference type="PANTHER" id="PTHR37468:SF1">
    <property type="entry name" value="SULFATE TRANSPORTER CYSZ"/>
    <property type="match status" value="1"/>
</dbReference>
<feature type="transmembrane region" description="Helical" evidence="11">
    <location>
        <begin position="54"/>
        <end position="78"/>
    </location>
</feature>
<keyword evidence="3" id="KW-1003">Cell membrane</keyword>
<dbReference type="RefSeq" id="WP_377962171.1">
    <property type="nucleotide sequence ID" value="NZ_JBHZOL010000024.1"/>
</dbReference>
<evidence type="ECO:0000256" key="5">
    <source>
        <dbReference type="ARBA" id="ARBA00022605"/>
    </source>
</evidence>
<keyword evidence="13" id="KW-1185">Reference proteome</keyword>
<name>A0ABW6IBF6_9CYAN</name>
<keyword evidence="4" id="KW-0997">Cell inner membrane</keyword>
<dbReference type="InterPro" id="IPR059112">
    <property type="entry name" value="CysZ/EI24"/>
</dbReference>